<dbReference type="SUPFAM" id="SSF56112">
    <property type="entry name" value="Protein kinase-like (PK-like)"/>
    <property type="match status" value="1"/>
</dbReference>
<evidence type="ECO:0000313" key="2">
    <source>
        <dbReference type="EMBL" id="GIO47112.1"/>
    </source>
</evidence>
<dbReference type="InterPro" id="IPR051678">
    <property type="entry name" value="AGP_Transferase"/>
</dbReference>
<evidence type="ECO:0000313" key="3">
    <source>
        <dbReference type="Proteomes" id="UP000682811"/>
    </source>
</evidence>
<sequence>MSHIQYNLQFEALCRQLRLGEVIGIPEAISGGFLHRMYAVETATGKYAIKALNPQIMLRPTAMANYIASEDIARIAAGKVGALPAIRANGTCLHEIEDQYYLVFDWIDGSSLTSAEITPEHCMKMGDVLAELHLTDFSGLNIPDHRSEGAQLINWNRYLQLGRVNDAEWLNLLLANQAMLAEWNAQAIESENLLSADLVISHRDLDPKNVLWNQGRPIVIDWEAAGYVNPMKELIETAMYWSENTIGLTDQEKFTALINGYKQRYGSPQANWSIVLAGIFGGKLDWLEYNLKRSLWIECTDPQEQRIGTVQVTETIQGIKRYADAIPQIVNWLR</sequence>
<feature type="domain" description="Aminoglycoside phosphotransferase" evidence="1">
    <location>
        <begin position="28"/>
        <end position="260"/>
    </location>
</feature>
<dbReference type="RefSeq" id="WP_212978022.1">
    <property type="nucleotide sequence ID" value="NZ_AP025343.1"/>
</dbReference>
<accession>A0A920CS88</accession>
<dbReference type="PANTHER" id="PTHR21310">
    <property type="entry name" value="AMINOGLYCOSIDE PHOSPHOTRANSFERASE-RELATED-RELATED"/>
    <property type="match status" value="1"/>
</dbReference>
<protein>
    <submittedName>
        <fullName evidence="2">Membrane protein</fullName>
    </submittedName>
</protein>
<dbReference type="Pfam" id="PF01636">
    <property type="entry name" value="APH"/>
    <property type="match status" value="1"/>
</dbReference>
<proteinExistence type="predicted"/>
<dbReference type="InterPro" id="IPR002575">
    <property type="entry name" value="Aminoglycoside_PTrfase"/>
</dbReference>
<name>A0A920CS88_9BACL</name>
<dbReference type="Proteomes" id="UP000682811">
    <property type="component" value="Unassembled WGS sequence"/>
</dbReference>
<evidence type="ECO:0000259" key="1">
    <source>
        <dbReference type="Pfam" id="PF01636"/>
    </source>
</evidence>
<dbReference type="EMBL" id="BORT01000006">
    <property type="protein sequence ID" value="GIO47112.1"/>
    <property type="molecule type" value="Genomic_DNA"/>
</dbReference>
<comment type="caution">
    <text evidence="2">The sequence shown here is derived from an EMBL/GenBank/DDBJ whole genome shotgun (WGS) entry which is preliminary data.</text>
</comment>
<reference evidence="2 3" key="1">
    <citation type="submission" date="2021-03" db="EMBL/GenBank/DDBJ databases">
        <title>Antimicrobial resistance genes in bacteria isolated from Japanese honey, and their potential for conferring macrolide and lincosamide resistance in the American foulbrood pathogen Paenibacillus larvae.</title>
        <authorList>
            <person name="Okamoto M."/>
            <person name="Kumagai M."/>
            <person name="Kanamori H."/>
            <person name="Takamatsu D."/>
        </authorList>
    </citation>
    <scope>NUCLEOTIDE SEQUENCE [LARGE SCALE GENOMIC DNA]</scope>
    <source>
        <strain evidence="2 3">J34TS1</strain>
    </source>
</reference>
<organism evidence="2 3">
    <name type="scientific">Paenibacillus azoreducens</name>
    <dbReference type="NCBI Taxonomy" id="116718"/>
    <lineage>
        <taxon>Bacteria</taxon>
        <taxon>Bacillati</taxon>
        <taxon>Bacillota</taxon>
        <taxon>Bacilli</taxon>
        <taxon>Bacillales</taxon>
        <taxon>Paenibacillaceae</taxon>
        <taxon>Paenibacillus</taxon>
    </lineage>
</organism>
<dbReference type="Gene3D" id="3.90.1200.10">
    <property type="match status" value="1"/>
</dbReference>
<gene>
    <name evidence="2" type="ORF">J34TS1_18770</name>
</gene>
<keyword evidence="3" id="KW-1185">Reference proteome</keyword>
<dbReference type="InterPro" id="IPR011009">
    <property type="entry name" value="Kinase-like_dom_sf"/>
</dbReference>
<dbReference type="AlphaFoldDB" id="A0A920CS88"/>